<dbReference type="AlphaFoldDB" id="A0A1S1J049"/>
<dbReference type="Pfam" id="PF21831">
    <property type="entry name" value="DUF6891"/>
    <property type="match status" value="1"/>
</dbReference>
<gene>
    <name evidence="3" type="ORF">B0A71_07515</name>
    <name evidence="2" type="ORF">BHE19_19605</name>
</gene>
<dbReference type="EMBL" id="MUHG01000014">
    <property type="protein sequence ID" value="OXB20455.1"/>
    <property type="molecule type" value="Genomic_DNA"/>
</dbReference>
<keyword evidence="5" id="KW-1185">Reference proteome</keyword>
<organism evidence="2 4">
    <name type="scientific">Flavobacterium tructae</name>
    <dbReference type="NCBI Taxonomy" id="1114873"/>
    <lineage>
        <taxon>Bacteria</taxon>
        <taxon>Pseudomonadati</taxon>
        <taxon>Bacteroidota</taxon>
        <taxon>Flavobacteriia</taxon>
        <taxon>Flavobacteriales</taxon>
        <taxon>Flavobacteriaceae</taxon>
        <taxon>Flavobacterium</taxon>
    </lineage>
</organism>
<reference evidence="4" key="2">
    <citation type="submission" date="2016-09" db="EMBL/GenBank/DDBJ databases">
        <authorList>
            <person name="Chen S."/>
            <person name="Walker E."/>
        </authorList>
    </citation>
    <scope>NUCLEOTIDE SEQUENCE [LARGE SCALE GENOMIC DNA]</scope>
    <source>
        <strain evidence="4">MSU</strain>
    </source>
</reference>
<reference evidence="2" key="1">
    <citation type="submission" date="2016-09" db="EMBL/GenBank/DDBJ databases">
        <authorList>
            <person name="Capua I."/>
            <person name="De Benedictis P."/>
            <person name="Joannis T."/>
            <person name="Lombin L.H."/>
            <person name="Cattoli G."/>
        </authorList>
    </citation>
    <scope>NUCLEOTIDE SEQUENCE [LARGE SCALE GENOMIC DNA]</scope>
    <source>
        <strain evidence="2">MSU</strain>
    </source>
</reference>
<dbReference type="EMBL" id="MIKE01000029">
    <property type="protein sequence ID" value="OHT43178.1"/>
    <property type="molecule type" value="Genomic_DNA"/>
</dbReference>
<name>A0A1S1J049_9FLAO</name>
<dbReference type="STRING" id="1278819.BHE19_19605"/>
<proteinExistence type="predicted"/>
<comment type="caution">
    <text evidence="2">The sequence shown here is derived from an EMBL/GenBank/DDBJ whole genome shotgun (WGS) entry which is preliminary data.</text>
</comment>
<dbReference type="InterPro" id="IPR054186">
    <property type="entry name" value="DUF6891"/>
</dbReference>
<dbReference type="Proteomes" id="UP000198319">
    <property type="component" value="Unassembled WGS sequence"/>
</dbReference>
<dbReference type="OrthoDB" id="5515732at2"/>
<protein>
    <recommendedName>
        <fullName evidence="1">DUF6891 domain-containing protein</fullName>
    </recommendedName>
</protein>
<accession>A0A1S1J049</accession>
<evidence type="ECO:0000313" key="4">
    <source>
        <dbReference type="Proteomes" id="UP000180252"/>
    </source>
</evidence>
<reference evidence="3 5" key="3">
    <citation type="submission" date="2016-11" db="EMBL/GenBank/DDBJ databases">
        <title>Whole genomes of Flavobacteriaceae.</title>
        <authorList>
            <person name="Stine C."/>
            <person name="Li C."/>
            <person name="Tadesse D."/>
        </authorList>
    </citation>
    <scope>NUCLEOTIDE SEQUENCE [LARGE SCALE GENOMIC DNA]</scope>
    <source>
        <strain evidence="3 5">ATCC BAA-2541</strain>
    </source>
</reference>
<evidence type="ECO:0000313" key="3">
    <source>
        <dbReference type="EMBL" id="OXB20455.1"/>
    </source>
</evidence>
<dbReference type="RefSeq" id="WP_070908865.1">
    <property type="nucleotide sequence ID" value="NZ_MIKE01000029.1"/>
</dbReference>
<feature type="domain" description="DUF6891" evidence="1">
    <location>
        <begin position="3"/>
        <end position="192"/>
    </location>
</feature>
<evidence type="ECO:0000259" key="1">
    <source>
        <dbReference type="Pfam" id="PF21831"/>
    </source>
</evidence>
<evidence type="ECO:0000313" key="2">
    <source>
        <dbReference type="EMBL" id="OHT43178.1"/>
    </source>
</evidence>
<sequence length="213" mass="24840">MTENEAFIYESIFNQVRMGFLSLDEIQENILEEIEDNEFEDEISEEWAFDKIREENQKLLSESKQWKSPTDTERLIKAFDELADRNIIALHNAGYTTSDGEYEVVEVERALRENEVESDGYCFYHEQDLARGVAVKDSSLFIAFQKVDNGDDATTIEVGKIVAEVLRDNGFTLNWNESARTKIEIPGFKWQHLFDEDARDLQDYSEVVERMIQ</sequence>
<evidence type="ECO:0000313" key="5">
    <source>
        <dbReference type="Proteomes" id="UP000198319"/>
    </source>
</evidence>
<dbReference type="Proteomes" id="UP000180252">
    <property type="component" value="Unassembled WGS sequence"/>
</dbReference>